<reference evidence="2 3" key="1">
    <citation type="journal article" date="2011" name="Stand. Genomic Sci.">
        <title>Complete genome sequence of Desulfobulbus propionicus type strain (1pr3).</title>
        <authorList>
            <person name="Pagani I."/>
            <person name="Lapidus A."/>
            <person name="Nolan M."/>
            <person name="Lucas S."/>
            <person name="Hammon N."/>
            <person name="Deshpande S."/>
            <person name="Cheng J.F."/>
            <person name="Chertkov O."/>
            <person name="Davenport K."/>
            <person name="Tapia R."/>
            <person name="Han C."/>
            <person name="Goodwin L."/>
            <person name="Pitluck S."/>
            <person name="Liolios K."/>
            <person name="Mavromatis K."/>
            <person name="Ivanova N."/>
            <person name="Mikhailova N."/>
            <person name="Pati A."/>
            <person name="Chen A."/>
            <person name="Palaniappan K."/>
            <person name="Land M."/>
            <person name="Hauser L."/>
            <person name="Chang Y.J."/>
            <person name="Jeffries C.D."/>
            <person name="Detter J.C."/>
            <person name="Brambilla E."/>
            <person name="Kannan K.P."/>
            <person name="Djao O.D."/>
            <person name="Rohde M."/>
            <person name="Pukall R."/>
            <person name="Spring S."/>
            <person name="Goker M."/>
            <person name="Sikorski J."/>
            <person name="Woyke T."/>
            <person name="Bristow J."/>
            <person name="Eisen J.A."/>
            <person name="Markowitz V."/>
            <person name="Hugenholtz P."/>
            <person name="Kyrpides N.C."/>
            <person name="Klenk H.P."/>
        </authorList>
    </citation>
    <scope>NUCLEOTIDE SEQUENCE [LARGE SCALE GENOMIC DNA]</scope>
    <source>
        <strain evidence="3">ATCC 33891 / DSM 2032 / 1pr3</strain>
    </source>
</reference>
<accession>A0A7U4DP60</accession>
<dbReference type="InterPro" id="IPR000182">
    <property type="entry name" value="GNAT_dom"/>
</dbReference>
<evidence type="ECO:0000259" key="1">
    <source>
        <dbReference type="PROSITE" id="PS51186"/>
    </source>
</evidence>
<organism evidence="2 3">
    <name type="scientific">Desulfobulbus propionicus (strain ATCC 33891 / DSM 2032 / VKM B-1956 / 1pr3)</name>
    <dbReference type="NCBI Taxonomy" id="577650"/>
    <lineage>
        <taxon>Bacteria</taxon>
        <taxon>Pseudomonadati</taxon>
        <taxon>Thermodesulfobacteriota</taxon>
        <taxon>Desulfobulbia</taxon>
        <taxon>Desulfobulbales</taxon>
        <taxon>Desulfobulbaceae</taxon>
        <taxon>Desulfobulbus</taxon>
    </lineage>
</organism>
<sequence length="164" mass="18382">MKIRPLAPDTQAKAAALLHHAFAPSTYEVRLFDALHANGRQMVEWVCLHRDAVIAYIGFTRAYRGQQAIGLHLGPLAVQPRVQGQGIGSELLRFALRQERIKGQPIFALGCPRFFRAFGFVPCTEPLCPLTRDTGQFLVLGNTSADRYTVGYEPEFTTVKKRQR</sequence>
<dbReference type="PROSITE" id="PS51186">
    <property type="entry name" value="GNAT"/>
    <property type="match status" value="1"/>
</dbReference>
<dbReference type="InterPro" id="IPR016181">
    <property type="entry name" value="Acyl_CoA_acyltransferase"/>
</dbReference>
<proteinExistence type="predicted"/>
<evidence type="ECO:0000313" key="3">
    <source>
        <dbReference type="Proteomes" id="UP000006365"/>
    </source>
</evidence>
<dbReference type="EMBL" id="CP002364">
    <property type="protein sequence ID" value="ADW17709.1"/>
    <property type="molecule type" value="Genomic_DNA"/>
</dbReference>
<evidence type="ECO:0000313" key="2">
    <source>
        <dbReference type="EMBL" id="ADW17709.1"/>
    </source>
</evidence>
<protein>
    <submittedName>
        <fullName evidence="2">GCN5-related N-acetyltransferase</fullName>
    </submittedName>
</protein>
<dbReference type="SUPFAM" id="SSF55729">
    <property type="entry name" value="Acyl-CoA N-acyltransferases (Nat)"/>
    <property type="match status" value="1"/>
</dbReference>
<name>A0A7U4DP60_DESPD</name>
<dbReference type="CDD" id="cd04301">
    <property type="entry name" value="NAT_SF"/>
    <property type="match status" value="1"/>
</dbReference>
<dbReference type="AlphaFoldDB" id="A0A7U4DP60"/>
<dbReference type="KEGG" id="dpr:Despr_1555"/>
<feature type="domain" description="N-acetyltransferase" evidence="1">
    <location>
        <begin position="1"/>
        <end position="163"/>
    </location>
</feature>
<dbReference type="GO" id="GO:0016747">
    <property type="term" value="F:acyltransferase activity, transferring groups other than amino-acyl groups"/>
    <property type="evidence" value="ECO:0007669"/>
    <property type="project" value="InterPro"/>
</dbReference>
<gene>
    <name evidence="2" type="ordered locus">Despr_1555</name>
</gene>
<dbReference type="RefSeq" id="WP_015724250.1">
    <property type="nucleotide sequence ID" value="NC_014972.1"/>
</dbReference>
<dbReference type="Pfam" id="PF13508">
    <property type="entry name" value="Acetyltransf_7"/>
    <property type="match status" value="1"/>
</dbReference>
<dbReference type="Gene3D" id="3.40.630.30">
    <property type="match status" value="1"/>
</dbReference>
<keyword evidence="3" id="KW-1185">Reference proteome</keyword>
<dbReference type="Proteomes" id="UP000006365">
    <property type="component" value="Chromosome"/>
</dbReference>